<dbReference type="AlphaFoldDB" id="A0A3M7S418"/>
<feature type="region of interest" description="Disordered" evidence="1">
    <location>
        <begin position="20"/>
        <end position="55"/>
    </location>
</feature>
<dbReference type="Proteomes" id="UP000276133">
    <property type="component" value="Unassembled WGS sequence"/>
</dbReference>
<gene>
    <name evidence="2" type="ORF">BpHYR1_052204</name>
</gene>
<feature type="compositionally biased region" description="Basic and acidic residues" evidence="1">
    <location>
        <begin position="36"/>
        <end position="51"/>
    </location>
</feature>
<evidence type="ECO:0000256" key="1">
    <source>
        <dbReference type="SAM" id="MobiDB-lite"/>
    </source>
</evidence>
<comment type="caution">
    <text evidence="2">The sequence shown here is derived from an EMBL/GenBank/DDBJ whole genome shotgun (WGS) entry which is preliminary data.</text>
</comment>
<keyword evidence="3" id="KW-1185">Reference proteome</keyword>
<sequence>MSILLKTHAYIEILSSIGHQPKTTQKRSPPISQDKQPVDKEKQNESAKKPEGYQFANPHEPYIDTAVQLQQGHVPDTLTAVGTVADQLLQLTKHLVIGRYERNEFPSIIRIDLTFYWPITHNVKDYDYDPTAVGQESKLIMIQDKVQYLQTTTN</sequence>
<proteinExistence type="predicted"/>
<feature type="compositionally biased region" description="Polar residues" evidence="1">
    <location>
        <begin position="20"/>
        <end position="35"/>
    </location>
</feature>
<evidence type="ECO:0000313" key="2">
    <source>
        <dbReference type="EMBL" id="RNA30554.1"/>
    </source>
</evidence>
<dbReference type="EMBL" id="REGN01002078">
    <property type="protein sequence ID" value="RNA30554.1"/>
    <property type="molecule type" value="Genomic_DNA"/>
</dbReference>
<protein>
    <submittedName>
        <fullName evidence="2">Uncharacterized protein</fullName>
    </submittedName>
</protein>
<organism evidence="2 3">
    <name type="scientific">Brachionus plicatilis</name>
    <name type="common">Marine rotifer</name>
    <name type="synonym">Brachionus muelleri</name>
    <dbReference type="NCBI Taxonomy" id="10195"/>
    <lineage>
        <taxon>Eukaryota</taxon>
        <taxon>Metazoa</taxon>
        <taxon>Spiralia</taxon>
        <taxon>Gnathifera</taxon>
        <taxon>Rotifera</taxon>
        <taxon>Eurotatoria</taxon>
        <taxon>Monogononta</taxon>
        <taxon>Pseudotrocha</taxon>
        <taxon>Ploima</taxon>
        <taxon>Brachionidae</taxon>
        <taxon>Brachionus</taxon>
    </lineage>
</organism>
<reference evidence="2 3" key="1">
    <citation type="journal article" date="2018" name="Sci. Rep.">
        <title>Genomic signatures of local adaptation to the degree of environmental predictability in rotifers.</title>
        <authorList>
            <person name="Franch-Gras L."/>
            <person name="Hahn C."/>
            <person name="Garcia-Roger E.M."/>
            <person name="Carmona M.J."/>
            <person name="Serra M."/>
            <person name="Gomez A."/>
        </authorList>
    </citation>
    <scope>NUCLEOTIDE SEQUENCE [LARGE SCALE GENOMIC DNA]</scope>
    <source>
        <strain evidence="2">HYR1</strain>
    </source>
</reference>
<name>A0A3M7S418_BRAPC</name>
<accession>A0A3M7S418</accession>
<evidence type="ECO:0000313" key="3">
    <source>
        <dbReference type="Proteomes" id="UP000276133"/>
    </source>
</evidence>